<keyword evidence="2" id="KW-0812">Transmembrane</keyword>
<feature type="transmembrane region" description="Helical" evidence="2">
    <location>
        <begin position="46"/>
        <end position="72"/>
    </location>
</feature>
<evidence type="ECO:0008006" key="5">
    <source>
        <dbReference type="Google" id="ProtNLM"/>
    </source>
</evidence>
<sequence length="163" mass="16991">MSASQAAAQVPALGPYAAPRPQGTADASARGAARPRSAVARWKRQLSGFAAAVTTLLVLVALGSATAMWHVIGEVARAEALDEPRSRAAAEARIAVVEVERLLAETIAEEEPGRVRAAAVASIAAASRLEDAVTALRTAMPGDANAAEKWGGWWTRSRRPACR</sequence>
<evidence type="ECO:0000313" key="3">
    <source>
        <dbReference type="EMBL" id="QJW83905.1"/>
    </source>
</evidence>
<gene>
    <name evidence="3" type="ORF">HK414_07715</name>
</gene>
<keyword evidence="2" id="KW-1133">Transmembrane helix</keyword>
<proteinExistence type="predicted"/>
<keyword evidence="2" id="KW-0472">Membrane</keyword>
<organism evidence="3 4">
    <name type="scientific">Ramlibacter terrae</name>
    <dbReference type="NCBI Taxonomy" id="2732511"/>
    <lineage>
        <taxon>Bacteria</taxon>
        <taxon>Pseudomonadati</taxon>
        <taxon>Pseudomonadota</taxon>
        <taxon>Betaproteobacteria</taxon>
        <taxon>Burkholderiales</taxon>
        <taxon>Comamonadaceae</taxon>
        <taxon>Ramlibacter</taxon>
    </lineage>
</organism>
<keyword evidence="4" id="KW-1185">Reference proteome</keyword>
<evidence type="ECO:0000313" key="4">
    <source>
        <dbReference type="Proteomes" id="UP000500826"/>
    </source>
</evidence>
<reference evidence="3 4" key="2">
    <citation type="submission" date="2020-05" db="EMBL/GenBank/DDBJ databases">
        <authorList>
            <person name="Khan S.A."/>
            <person name="Jeon C.O."/>
            <person name="Chun B.H."/>
        </authorList>
    </citation>
    <scope>NUCLEOTIDE SEQUENCE [LARGE SCALE GENOMIC DNA]</scope>
    <source>
        <strain evidence="3 4">H242</strain>
    </source>
</reference>
<accession>A0ABX6P1F6</accession>
<feature type="region of interest" description="Disordered" evidence="1">
    <location>
        <begin position="12"/>
        <end position="32"/>
    </location>
</feature>
<dbReference type="Proteomes" id="UP000500826">
    <property type="component" value="Chromosome"/>
</dbReference>
<evidence type="ECO:0000256" key="1">
    <source>
        <dbReference type="SAM" id="MobiDB-lite"/>
    </source>
</evidence>
<dbReference type="EMBL" id="CP053418">
    <property type="protein sequence ID" value="QJW83905.1"/>
    <property type="molecule type" value="Genomic_DNA"/>
</dbReference>
<evidence type="ECO:0000256" key="2">
    <source>
        <dbReference type="SAM" id="Phobius"/>
    </source>
</evidence>
<protein>
    <recommendedName>
        <fullName evidence="5">Tetratricopeptide repeat protein</fullName>
    </recommendedName>
</protein>
<reference evidence="3 4" key="1">
    <citation type="submission" date="2020-05" db="EMBL/GenBank/DDBJ databases">
        <title>Ramlibacter rhizophilus sp. nov., isolated from rhizosphere soil of national flower Mugunghwa from South Korea.</title>
        <authorList>
            <person name="Zheng-Fei Y."/>
            <person name="Huan T."/>
        </authorList>
    </citation>
    <scope>NUCLEOTIDE SEQUENCE [LARGE SCALE GENOMIC DNA]</scope>
    <source>
        <strain evidence="3 4">H242</strain>
    </source>
</reference>
<name>A0ABX6P1F6_9BURK</name>